<evidence type="ECO:0000313" key="3">
    <source>
        <dbReference type="EMBL" id="MBC6449095.1"/>
    </source>
</evidence>
<comment type="caution">
    <text evidence="3">The sequence shown here is derived from an EMBL/GenBank/DDBJ whole genome shotgun (WGS) entry which is preliminary data.</text>
</comment>
<keyword evidence="4" id="KW-1185">Reference proteome</keyword>
<feature type="compositionally biased region" description="Polar residues" evidence="1">
    <location>
        <begin position="17"/>
        <end position="27"/>
    </location>
</feature>
<gene>
    <name evidence="3" type="ORF">GPZ80_18165</name>
</gene>
<feature type="transmembrane region" description="Helical" evidence="2">
    <location>
        <begin position="76"/>
        <end position="97"/>
    </location>
</feature>
<feature type="transmembrane region" description="Helical" evidence="2">
    <location>
        <begin position="142"/>
        <end position="162"/>
    </location>
</feature>
<dbReference type="RefSeq" id="WP_187221582.1">
    <property type="nucleotide sequence ID" value="NZ_JABVED010000010.1"/>
</dbReference>
<evidence type="ECO:0000313" key="4">
    <source>
        <dbReference type="Proteomes" id="UP000734823"/>
    </source>
</evidence>
<proteinExistence type="predicted"/>
<dbReference type="Proteomes" id="UP000734823">
    <property type="component" value="Unassembled WGS sequence"/>
</dbReference>
<dbReference type="EMBL" id="JABVED010000010">
    <property type="protein sequence ID" value="MBC6449095.1"/>
    <property type="molecule type" value="Genomic_DNA"/>
</dbReference>
<reference evidence="3 4" key="1">
    <citation type="submission" date="2020-06" db="EMBL/GenBank/DDBJ databases">
        <title>Actinokineospora xiongansis sp. nov., isolated from soil of Baiyangdian.</title>
        <authorList>
            <person name="Zhang X."/>
        </authorList>
    </citation>
    <scope>NUCLEOTIDE SEQUENCE [LARGE SCALE GENOMIC DNA]</scope>
    <source>
        <strain evidence="3 4">HBU206404</strain>
    </source>
</reference>
<feature type="transmembrane region" description="Helical" evidence="2">
    <location>
        <begin position="112"/>
        <end position="130"/>
    </location>
</feature>
<feature type="region of interest" description="Disordered" evidence="1">
    <location>
        <begin position="1"/>
        <end position="69"/>
    </location>
</feature>
<organism evidence="3 4">
    <name type="scientific">Actinokineospora xionganensis</name>
    <dbReference type="NCBI Taxonomy" id="2684470"/>
    <lineage>
        <taxon>Bacteria</taxon>
        <taxon>Bacillati</taxon>
        <taxon>Actinomycetota</taxon>
        <taxon>Actinomycetes</taxon>
        <taxon>Pseudonocardiales</taxon>
        <taxon>Pseudonocardiaceae</taxon>
        <taxon>Actinokineospora</taxon>
    </lineage>
</organism>
<evidence type="ECO:0000256" key="2">
    <source>
        <dbReference type="SAM" id="Phobius"/>
    </source>
</evidence>
<keyword evidence="2" id="KW-0472">Membrane</keyword>
<evidence type="ECO:0000256" key="1">
    <source>
        <dbReference type="SAM" id="MobiDB-lite"/>
    </source>
</evidence>
<sequence length="165" mass="17543">MSQPPSYPPGQGYGQDNWDTPEQQGWQGSPAPQPYPQHPYTQQPYPQAPPYSEHQAYPQQALPPDPKPNTAAFGKAFAAAGISVLVLFGLLMAAFGFPDSGGSAGESVGRLVGRMSVLVGMAGGVVGLIAKNSRKLWPSWQYYLLTVPAVLILLVMTTAGSLSRT</sequence>
<keyword evidence="2" id="KW-1133">Transmembrane helix</keyword>
<name>A0ABR7L8R4_9PSEU</name>
<accession>A0ABR7L8R4</accession>
<keyword evidence="2" id="KW-0812">Transmembrane</keyword>
<protein>
    <submittedName>
        <fullName evidence="3">Uncharacterized protein</fullName>
    </submittedName>
</protein>